<dbReference type="Pfam" id="PF04055">
    <property type="entry name" value="Radical_SAM"/>
    <property type="match status" value="1"/>
</dbReference>
<reference evidence="6" key="1">
    <citation type="journal article" date="2009" name="BMC Genomics">
        <title>The complete genome sequence of Staphylothermus marinus reveals differences in sulfur metabolism among heterotrophic Crenarchaeota.</title>
        <authorList>
            <person name="Anderson I.J."/>
            <person name="Dharmarajan L."/>
            <person name="Rodriguez J."/>
            <person name="Hooper S."/>
            <person name="Porat I."/>
            <person name="Ulrich L.E."/>
            <person name="Elkins J.G."/>
            <person name="Mavromatis K."/>
            <person name="Sun H."/>
            <person name="Land M."/>
            <person name="Lapidus A."/>
            <person name="Lucas S."/>
            <person name="Barry K."/>
            <person name="Huber H."/>
            <person name="Zhulin I.B."/>
            <person name="Whitman W.B."/>
            <person name="Mukhopadhyay B."/>
            <person name="Woese C."/>
            <person name="Bristow J."/>
            <person name="Kyrpides N."/>
        </authorList>
    </citation>
    <scope>NUCLEOTIDE SEQUENCE [LARGE SCALE GENOMIC DNA]</scope>
    <source>
        <strain evidence="6">ATCC 43588 / DSM 3639 / JCM 9404 / F1</strain>
    </source>
</reference>
<dbReference type="SFLD" id="SFLDS00029">
    <property type="entry name" value="Radical_SAM"/>
    <property type="match status" value="1"/>
</dbReference>
<dbReference type="Gene3D" id="3.80.30.30">
    <property type="match status" value="1"/>
</dbReference>
<dbReference type="PANTHER" id="PTHR43432:SF3">
    <property type="entry name" value="SLR0285 PROTEIN"/>
    <property type="match status" value="1"/>
</dbReference>
<dbReference type="PANTHER" id="PTHR43432">
    <property type="entry name" value="SLR0285 PROTEIN"/>
    <property type="match status" value="1"/>
</dbReference>
<evidence type="ECO:0000256" key="2">
    <source>
        <dbReference type="ARBA" id="ARBA00023004"/>
    </source>
</evidence>
<dbReference type="GO" id="GO:0051536">
    <property type="term" value="F:iron-sulfur cluster binding"/>
    <property type="evidence" value="ECO:0007669"/>
    <property type="project" value="UniProtKB-KW"/>
</dbReference>
<dbReference type="STRING" id="399550.Smar_0384"/>
<evidence type="ECO:0000256" key="3">
    <source>
        <dbReference type="ARBA" id="ARBA00023014"/>
    </source>
</evidence>
<keyword evidence="3" id="KW-0411">Iron-sulfur</keyword>
<dbReference type="GeneID" id="4907788"/>
<reference evidence="5 6" key="2">
    <citation type="journal article" date="2009" name="Stand. Genomic Sci.">
        <title>Complete genome sequence of Staphylothermus marinus Stetter and Fiala 1986 type strain F1.</title>
        <authorList>
            <person name="Anderson I.J."/>
            <person name="Sun H."/>
            <person name="Lapidus A."/>
            <person name="Copeland A."/>
            <person name="Glavina Del Rio T."/>
            <person name="Tice H."/>
            <person name="Dalin E."/>
            <person name="Lucas S."/>
            <person name="Barry K."/>
            <person name="Land M."/>
            <person name="Richardson P."/>
            <person name="Huber H."/>
            <person name="Kyrpides N.C."/>
        </authorList>
    </citation>
    <scope>NUCLEOTIDE SEQUENCE [LARGE SCALE GENOMIC DNA]</scope>
    <source>
        <strain evidence="6">ATCC 43588 / DSM 3639 / JCM 9404 / F1</strain>
    </source>
</reference>
<dbReference type="HOGENOM" id="CLU_015525_2_2_2"/>
<gene>
    <name evidence="5" type="ordered locus">Smar_0384</name>
</gene>
<accession>A3DLI6</accession>
<dbReference type="CDD" id="cd01335">
    <property type="entry name" value="Radical_SAM"/>
    <property type="match status" value="1"/>
</dbReference>
<proteinExistence type="predicted"/>
<evidence type="ECO:0000313" key="6">
    <source>
        <dbReference type="Proteomes" id="UP000000254"/>
    </source>
</evidence>
<dbReference type="GO" id="GO:0003824">
    <property type="term" value="F:catalytic activity"/>
    <property type="evidence" value="ECO:0007669"/>
    <property type="project" value="InterPro"/>
</dbReference>
<name>A3DLI6_STAMF</name>
<dbReference type="InterPro" id="IPR007197">
    <property type="entry name" value="rSAM"/>
</dbReference>
<dbReference type="InterPro" id="IPR040086">
    <property type="entry name" value="MJ0683-like"/>
</dbReference>
<dbReference type="SUPFAM" id="SSF102114">
    <property type="entry name" value="Radical SAM enzymes"/>
    <property type="match status" value="1"/>
</dbReference>
<dbReference type="eggNOG" id="arCOG01290">
    <property type="taxonomic scope" value="Archaea"/>
</dbReference>
<keyword evidence="2" id="KW-0408">Iron</keyword>
<dbReference type="KEGG" id="smr:Smar_0384"/>
<evidence type="ECO:0000256" key="1">
    <source>
        <dbReference type="ARBA" id="ARBA00022723"/>
    </source>
</evidence>
<organism evidence="5 6">
    <name type="scientific">Staphylothermus marinus (strain ATCC 43588 / DSM 3639 / JCM 9404 / F1)</name>
    <dbReference type="NCBI Taxonomy" id="399550"/>
    <lineage>
        <taxon>Archaea</taxon>
        <taxon>Thermoproteota</taxon>
        <taxon>Thermoprotei</taxon>
        <taxon>Desulfurococcales</taxon>
        <taxon>Desulfurococcaceae</taxon>
        <taxon>Staphylothermus</taxon>
    </lineage>
</organism>
<dbReference type="InterPro" id="IPR058240">
    <property type="entry name" value="rSAM_sf"/>
</dbReference>
<dbReference type="Proteomes" id="UP000000254">
    <property type="component" value="Chromosome"/>
</dbReference>
<keyword evidence="1" id="KW-0479">Metal-binding</keyword>
<keyword evidence="6" id="KW-1185">Reference proteome</keyword>
<dbReference type="SFLD" id="SFLDG01084">
    <property type="entry name" value="Uncharacterised_Radical_SAM_Su"/>
    <property type="match status" value="1"/>
</dbReference>
<evidence type="ECO:0000313" key="5">
    <source>
        <dbReference type="EMBL" id="ABN69496.1"/>
    </source>
</evidence>
<sequence>MVYLKVIRLFDPWRSPLCTCPRKYSLHPYTGCSHFCLYCYATSYIGRKPSMPKTNFLRNLKHDLPRINKNLVVEMSTSSDPYPPIESWMMLTRKTLELLVQSRVKILITTKSDIVLRDSDLLLKTPSAVMLTITTINDNIAKKLEPGAPPPSKRIRTVKLLSEKNLPVGVRIDPIIPGINDDPLEIKELVEEIADAGARHIVTSTYKARWDNFKRMINAFPELEKYWRKLYIKEGERIHGYIYLPRNIRAKILKPVIDYGLRKGLTVATCREGLGPEYFKAPSCDGTHLIHSHPLLVRK</sequence>
<dbReference type="GO" id="GO:0046872">
    <property type="term" value="F:metal ion binding"/>
    <property type="evidence" value="ECO:0007669"/>
    <property type="project" value="UniProtKB-KW"/>
</dbReference>
<protein>
    <submittedName>
        <fullName evidence="5">Radical SAM domain protein</fullName>
    </submittedName>
</protein>
<feature type="domain" description="Radical SAM core" evidence="4">
    <location>
        <begin position="18"/>
        <end position="242"/>
    </location>
</feature>
<evidence type="ECO:0000259" key="4">
    <source>
        <dbReference type="PROSITE" id="PS51918"/>
    </source>
</evidence>
<dbReference type="InterPro" id="IPR006638">
    <property type="entry name" value="Elp3/MiaA/NifB-like_rSAM"/>
</dbReference>
<dbReference type="SMART" id="SM00729">
    <property type="entry name" value="Elp3"/>
    <property type="match status" value="1"/>
</dbReference>
<dbReference type="EMBL" id="CP000575">
    <property type="protein sequence ID" value="ABN69496.1"/>
    <property type="molecule type" value="Genomic_DNA"/>
</dbReference>
<dbReference type="PROSITE" id="PS51918">
    <property type="entry name" value="RADICAL_SAM"/>
    <property type="match status" value="1"/>
</dbReference>
<dbReference type="RefSeq" id="WP_011838687.1">
    <property type="nucleotide sequence ID" value="NC_009033.1"/>
</dbReference>
<dbReference type="OrthoDB" id="15538at2157"/>
<dbReference type="AlphaFoldDB" id="A3DLI6"/>